<protein>
    <submittedName>
        <fullName evidence="1">Uncharacterized protein</fullName>
    </submittedName>
</protein>
<dbReference type="EMBL" id="CP002062">
    <property type="protein sequence ID" value="ADJ14841.1"/>
    <property type="molecule type" value="Genomic_DNA"/>
</dbReference>
<dbReference type="InterPro" id="IPR011991">
    <property type="entry name" value="ArsR-like_HTH"/>
</dbReference>
<evidence type="ECO:0000313" key="4">
    <source>
        <dbReference type="Proteomes" id="UP000011645"/>
    </source>
</evidence>
<dbReference type="eggNOG" id="arCOG07786">
    <property type="taxonomic scope" value="Archaea"/>
</dbReference>
<dbReference type="InterPro" id="IPR036388">
    <property type="entry name" value="WH-like_DNA-bd_sf"/>
</dbReference>
<dbReference type="KEGG" id="hje:HacjB3_07280"/>
<dbReference type="EMBL" id="AOHV01000015">
    <property type="protein sequence ID" value="ELY39424.1"/>
    <property type="molecule type" value="Genomic_DNA"/>
</dbReference>
<evidence type="ECO:0000313" key="1">
    <source>
        <dbReference type="EMBL" id="ADJ14841.1"/>
    </source>
</evidence>
<dbReference type="SUPFAM" id="SSF46785">
    <property type="entry name" value="Winged helix' DNA-binding domain"/>
    <property type="match status" value="1"/>
</dbReference>
<dbReference type="Pfam" id="PF13412">
    <property type="entry name" value="HTH_24"/>
    <property type="match status" value="1"/>
</dbReference>
<dbReference type="InterPro" id="IPR036390">
    <property type="entry name" value="WH_DNA-bd_sf"/>
</dbReference>
<name>D8JAW9_HALJB</name>
<sequence>MKVDLDDYLLRWEGDLTPVIAAAKPIEIEEEKRDRDYEPAQSLRQADEVTSLFSLKLTDVAPVEPGFRGKNPVYHSGESDDYFVVSDDGETAYDHKHGNVTLNAQTYLLCEMGERRVRNVEGPLSRREKFLVFKKAKEEGFIPDDDRITKDAMVYVALEEGFCTENDLAGDGILPARAYNKVLDHLDFKHGRHPVNEKDIPVIPTFDPEHPIVYQQSTGMSLNDVRKTTQAEIKAAIESSDDVLLYALPSMGKTDSSIYAVEEANGKIAILVPRGHESDFDQGLYRDIEDTCVAVGVESRILPSFHRECESAVGAHGDDVKDDVISAYNNGASASEIHSQWDLPCQENGGCPYIEKMSEDFDEDVLIGHYKHAHVESVIKNRTVIIDEYPAQAFEVSLKGDTLNSAINTFIDSDDDEVDFMTLVENSDENLIDLIAPEYVTPEGDFKTRNNDFAFTENGNVWAPAIIMTILYGQSVGSWRRLVINDKVCIFTRSNQDDTPEFRMLNRPDFFNANNIIALDGTPEQELWEFALDKTLEQRTVVSHIHEEFVTDILRNEIVLTKNTTYPAGAGGNRVKAIRDIKLFEYIDDKHDELTPLIAPRRALEKYRFVNGTSITSEREVGWYGNLLGSNKFKNAEIGIVSGSRHNGDSYIEQWCAYNDVEIEREGTGMDLTYNDEFADALLRQMREHQTVQAIFRFGRDNRPSRIYVNTNALPEWFPIYDEVLWTDETGLNILEVLDKANELQASEIANEIDMSASNTRKRLNELHDEGLISKRTHRGRNHWGKQVNE</sequence>
<evidence type="ECO:0000313" key="2">
    <source>
        <dbReference type="EMBL" id="ELY39424.1"/>
    </source>
</evidence>
<dbReference type="Proteomes" id="UP000000390">
    <property type="component" value="Chromosome"/>
</dbReference>
<keyword evidence="4" id="KW-1185">Reference proteome</keyword>
<accession>D8JAW9</accession>
<dbReference type="Gene3D" id="1.10.10.10">
    <property type="entry name" value="Winged helix-like DNA-binding domain superfamily/Winged helix DNA-binding domain"/>
    <property type="match status" value="1"/>
</dbReference>
<gene>
    <name evidence="1" type="ordered locus">HacjB3_07280</name>
    <name evidence="2" type="ORF">C497_05692</name>
</gene>
<dbReference type="HOGENOM" id="CLU_355135_0_0_2"/>
<dbReference type="PATRIC" id="fig|795797.18.peg.1445"/>
<evidence type="ECO:0000313" key="3">
    <source>
        <dbReference type="Proteomes" id="UP000000390"/>
    </source>
</evidence>
<dbReference type="AlphaFoldDB" id="D8JAW9"/>
<proteinExistence type="predicted"/>
<dbReference type="Proteomes" id="UP000011645">
    <property type="component" value="Unassembled WGS sequence"/>
</dbReference>
<reference evidence="1 3" key="1">
    <citation type="journal article" date="2010" name="J. Bacteriol.">
        <title>Complete genome sequence of Halalkalicoccus jeotgali B3(T), an extremely halophilic archaeon.</title>
        <authorList>
            <person name="Roh S.W."/>
            <person name="Nam Y.D."/>
            <person name="Nam S.H."/>
            <person name="Choi S.H."/>
            <person name="Park H.S."/>
            <person name="Bae J.W."/>
        </authorList>
    </citation>
    <scope>NUCLEOTIDE SEQUENCE [LARGE SCALE GENOMIC DNA]</scope>
    <source>
        <strain evidence="1">B3</strain>
        <strain evidence="3">DSM 18796 / CECT 7217 / JCM 14584 / KCTC 4019 / B3</strain>
    </source>
</reference>
<organism evidence="1 3">
    <name type="scientific">Halalkalicoccus jeotgali (strain DSM 18796 / CECT 7217 / JCM 14584 / KCTC 4019 / B3)</name>
    <dbReference type="NCBI Taxonomy" id="795797"/>
    <lineage>
        <taxon>Archaea</taxon>
        <taxon>Methanobacteriati</taxon>
        <taxon>Methanobacteriota</taxon>
        <taxon>Stenosarchaea group</taxon>
        <taxon>Halobacteria</taxon>
        <taxon>Halobacteriales</taxon>
        <taxon>Halococcaceae</taxon>
        <taxon>Halalkalicoccus</taxon>
    </lineage>
</organism>
<dbReference type="CDD" id="cd00090">
    <property type="entry name" value="HTH_ARSR"/>
    <property type="match status" value="1"/>
</dbReference>
<reference evidence="2 4" key="2">
    <citation type="journal article" date="2014" name="PLoS Genet.">
        <title>Phylogenetically driven sequencing of extremely halophilic archaea reveals strategies for static and dynamic osmo-response.</title>
        <authorList>
            <person name="Becker E.A."/>
            <person name="Seitzer P.M."/>
            <person name="Tritt A."/>
            <person name="Larsen D."/>
            <person name="Krusor M."/>
            <person name="Yao A.I."/>
            <person name="Wu D."/>
            <person name="Madern D."/>
            <person name="Eisen J.A."/>
            <person name="Darling A.E."/>
            <person name="Facciotti M.T."/>
        </authorList>
    </citation>
    <scope>NUCLEOTIDE SEQUENCE [LARGE SCALE GENOMIC DNA]</scope>
    <source>
        <strain evidence="2">B3</strain>
        <strain evidence="4">DSM 18796 / CECT 7217 / JCM 14584 / KCTC 4019 / B3</strain>
    </source>
</reference>